<evidence type="ECO:0000313" key="1">
    <source>
        <dbReference type="EMBL" id="MBK0398096.1"/>
    </source>
</evidence>
<accession>A0A8J7M486</accession>
<comment type="caution">
    <text evidence="1">The sequence shown here is derived from an EMBL/GenBank/DDBJ whole genome shotgun (WGS) entry which is preliminary data.</text>
</comment>
<dbReference type="Proteomes" id="UP000655420">
    <property type="component" value="Unassembled WGS sequence"/>
</dbReference>
<protein>
    <submittedName>
        <fullName evidence="1">UPF0262 family protein</fullName>
    </submittedName>
</protein>
<proteinExistence type="predicted"/>
<reference evidence="1" key="1">
    <citation type="submission" date="2020-12" db="EMBL/GenBank/DDBJ databases">
        <title>Bacterial taxonomy.</title>
        <authorList>
            <person name="Pan X."/>
        </authorList>
    </citation>
    <scope>NUCLEOTIDE SEQUENCE</scope>
    <source>
        <strain evidence="1">M0105</strain>
    </source>
</reference>
<dbReference type="RefSeq" id="WP_200606706.1">
    <property type="nucleotide sequence ID" value="NZ_JAEHHL010000001.1"/>
</dbReference>
<gene>
    <name evidence="1" type="ORF">H0I76_02750</name>
</gene>
<dbReference type="NCBIfam" id="NF002769">
    <property type="entry name" value="PRK02853.1"/>
    <property type="match status" value="1"/>
</dbReference>
<organism evidence="1 2">
    <name type="scientific">Thermohalobaculum xanthum</name>
    <dbReference type="NCBI Taxonomy" id="2753746"/>
    <lineage>
        <taxon>Bacteria</taxon>
        <taxon>Pseudomonadati</taxon>
        <taxon>Pseudomonadota</taxon>
        <taxon>Alphaproteobacteria</taxon>
        <taxon>Rhodobacterales</taxon>
        <taxon>Paracoccaceae</taxon>
        <taxon>Thermohalobaculum</taxon>
    </lineage>
</organism>
<keyword evidence="2" id="KW-1185">Reference proteome</keyword>
<dbReference type="InterPro" id="IPR008321">
    <property type="entry name" value="UCP032146"/>
</dbReference>
<sequence>MSDFAATDRLAAVELVEDRQRARTPEIQQELDVAVFDLVEENQFRIIPREGETIAPGPYRLGIGMAERMLRLEVRDPAGEVVAEIHLSLTPLRGVIKDYFAICESYFDAVKRLPPSRIEAIDMGRRGIHDEGARILSERLEGKVGTDHDTARRLFTVICALQFRG</sequence>
<dbReference type="Pfam" id="PF06793">
    <property type="entry name" value="UPF0262"/>
    <property type="match status" value="1"/>
</dbReference>
<name>A0A8J7M486_9RHOB</name>
<evidence type="ECO:0000313" key="2">
    <source>
        <dbReference type="Proteomes" id="UP000655420"/>
    </source>
</evidence>
<dbReference type="EMBL" id="JAEHHL010000001">
    <property type="protein sequence ID" value="MBK0398096.1"/>
    <property type="molecule type" value="Genomic_DNA"/>
</dbReference>
<dbReference type="AlphaFoldDB" id="A0A8J7M486"/>